<dbReference type="Gene3D" id="3.20.20.450">
    <property type="entry name" value="EAL domain"/>
    <property type="match status" value="1"/>
</dbReference>
<dbReference type="InterPro" id="IPR000014">
    <property type="entry name" value="PAS"/>
</dbReference>
<gene>
    <name evidence="11" type="ORF">DFR34_11926</name>
</gene>
<dbReference type="SUPFAM" id="SSF55073">
    <property type="entry name" value="Nucleotide cyclase"/>
    <property type="match status" value="1"/>
</dbReference>
<dbReference type="Proteomes" id="UP000247555">
    <property type="component" value="Unassembled WGS sequence"/>
</dbReference>
<keyword evidence="12" id="KW-1185">Reference proteome</keyword>
<dbReference type="PROSITE" id="PS50883">
    <property type="entry name" value="EAL"/>
    <property type="match status" value="1"/>
</dbReference>
<dbReference type="Pfam" id="PF08448">
    <property type="entry name" value="PAS_4"/>
    <property type="match status" value="1"/>
</dbReference>
<dbReference type="SUPFAM" id="SSF55785">
    <property type="entry name" value="PYP-like sensor domain (PAS domain)"/>
    <property type="match status" value="3"/>
</dbReference>
<dbReference type="InterPro" id="IPR001610">
    <property type="entry name" value="PAC"/>
</dbReference>
<dbReference type="FunFam" id="3.30.70.270:FF:000001">
    <property type="entry name" value="Diguanylate cyclase domain protein"/>
    <property type="match status" value="1"/>
</dbReference>
<dbReference type="FunFam" id="3.20.20.450:FF:000001">
    <property type="entry name" value="Cyclic di-GMP phosphodiesterase yahA"/>
    <property type="match status" value="1"/>
</dbReference>
<dbReference type="InterPro" id="IPR035919">
    <property type="entry name" value="EAL_sf"/>
</dbReference>
<evidence type="ECO:0000256" key="5">
    <source>
        <dbReference type="ARBA" id="ARBA00051114"/>
    </source>
</evidence>
<dbReference type="PANTHER" id="PTHR44757:SF2">
    <property type="entry name" value="BIOFILM ARCHITECTURE MAINTENANCE PROTEIN MBAA"/>
    <property type="match status" value="1"/>
</dbReference>
<dbReference type="SMART" id="SM00086">
    <property type="entry name" value="PAC"/>
    <property type="match status" value="3"/>
</dbReference>
<dbReference type="SMART" id="SM01079">
    <property type="entry name" value="CHASE"/>
    <property type="match status" value="1"/>
</dbReference>
<comment type="subcellular location">
    <subcellularLocation>
        <location evidence="1">Membrane</location>
    </subcellularLocation>
</comment>
<evidence type="ECO:0000259" key="9">
    <source>
        <dbReference type="PROSITE" id="PS50883"/>
    </source>
</evidence>
<dbReference type="Gene3D" id="3.30.450.20">
    <property type="entry name" value="PAS domain"/>
    <property type="match status" value="3"/>
</dbReference>
<dbReference type="InterPro" id="IPR013767">
    <property type="entry name" value="PAS_fold"/>
</dbReference>
<evidence type="ECO:0000256" key="1">
    <source>
        <dbReference type="ARBA" id="ARBA00004370"/>
    </source>
</evidence>
<dbReference type="PROSITE" id="PS50113">
    <property type="entry name" value="PAC"/>
    <property type="match status" value="3"/>
</dbReference>
<protein>
    <submittedName>
        <fullName evidence="11">PAS domain S-box-containing protein/diguanylate cyclase (GGDEF)-like protein</fullName>
    </submittedName>
</protein>
<dbReference type="InterPro" id="IPR052155">
    <property type="entry name" value="Biofilm_reg_signaling"/>
</dbReference>
<organism evidence="11 12">
    <name type="scientific">Rivihabitans pingtungensis</name>
    <dbReference type="NCBI Taxonomy" id="1054498"/>
    <lineage>
        <taxon>Bacteria</taxon>
        <taxon>Pseudomonadati</taxon>
        <taxon>Pseudomonadota</taxon>
        <taxon>Betaproteobacteria</taxon>
        <taxon>Neisseriales</taxon>
        <taxon>Aquaspirillaceae</taxon>
        <taxon>Rivihabitans</taxon>
    </lineage>
</organism>
<dbReference type="InterPro" id="IPR001633">
    <property type="entry name" value="EAL_dom"/>
</dbReference>
<name>A0A318KME5_9NEIS</name>
<dbReference type="InterPro" id="IPR000160">
    <property type="entry name" value="GGDEF_dom"/>
</dbReference>
<dbReference type="PROSITE" id="PS50887">
    <property type="entry name" value="GGDEF"/>
    <property type="match status" value="1"/>
</dbReference>
<feature type="domain" description="PAC" evidence="7">
    <location>
        <begin position="371"/>
        <end position="421"/>
    </location>
</feature>
<dbReference type="PANTHER" id="PTHR44757">
    <property type="entry name" value="DIGUANYLATE CYCLASE DGCP"/>
    <property type="match status" value="1"/>
</dbReference>
<dbReference type="PROSITE" id="PS50112">
    <property type="entry name" value="PAS"/>
    <property type="match status" value="2"/>
</dbReference>
<dbReference type="Gene3D" id="3.30.70.270">
    <property type="match status" value="1"/>
</dbReference>
<dbReference type="GO" id="GO:0071111">
    <property type="term" value="F:cyclic-guanylate-specific phosphodiesterase activity"/>
    <property type="evidence" value="ECO:0007669"/>
    <property type="project" value="UniProtKB-EC"/>
</dbReference>
<dbReference type="PROSITE" id="PS50839">
    <property type="entry name" value="CHASE"/>
    <property type="match status" value="1"/>
</dbReference>
<dbReference type="Gene3D" id="3.30.450.350">
    <property type="entry name" value="CHASE domain"/>
    <property type="match status" value="1"/>
</dbReference>
<keyword evidence="3" id="KW-1133">Transmembrane helix</keyword>
<evidence type="ECO:0000259" key="6">
    <source>
        <dbReference type="PROSITE" id="PS50112"/>
    </source>
</evidence>
<dbReference type="SMART" id="SM00052">
    <property type="entry name" value="EAL"/>
    <property type="match status" value="1"/>
</dbReference>
<sequence>MLVLGLGVAVSMVAGDLDAERQASEERGRVLNELALARARVEGALKATFNSTDGLVHLISLRGGIDPGLFADMARLAIGKNPHVRNITAAPDDTVTMVYPRTGNERVLGFRFADNPEQLSTVTLARERHHAILAGPVELVQGGRALIQRTPVFTLTGREVHYWGTVSIVAHIDGLLRTSDSPAIRLAIRGKDALGAHGEMVDGDASVFASQPLLMDIEVPGGSWQLAAVPQHGWQTHPLYDSFYFHLGLAISVLLALLAGARAEYGRQLRDHNRVLQNEMHERRRVEAALREEEERFRRLFDSSPDPAWILEGPRFVKCNPAALSVFGYDAADSAVFSHPARLSPEYQPDGRASYTAAEAMMAMARARGSHRFEWLHLRSDGSPFYAEVTLTAMVMRGASLLHAVVRDISARKEAEQALFANRNLLQTLIESAGTVIYVFDTDGRLKLCNPQFETLCGRAREAMLGLRREAFLPLAIAGEHAANDQQVMLSGAQREFEEHMVLDGQPRVFLSIKRPLLENGVVTGVVGISTDITERKAAEEALRLYANIFEQTNEAILVTDRDNCIVRVNPALEHITGYRFDELRGRNPSMLASGNTPGHVYHELWQALHTHGHWQGELWDRRKDGAVYPKWTNISVLRNAHGEITHYLGLFTDITERKHAEARIEHLAHHDKLTGLFNRHSLQERLGQALASATYANTRLAVLFIDLDRFKIINDTLGHHIGDQLLVEVANRLRQVGHANDIVARLGGDEFVVVLASDESAREALPIACQMLAALGAPYLLDGNQLHSTPSIGISVYPDDGDSVDALMKAADTAMYHAKAQGRNNVQFFTAEMNAAAAERMELERDLHHAIAHQQLDVHYQPQVQAASGRVCGVEALLRWPHPTRGQVSPLKFIPIAEESGLIEALGAWVLRQACQQVAHWKSIGIHGVRMAVNLSAHQLRSRQLVDTVREAMHAHGVQAGELELEITESAVMKDPQAAIDTLQQLRDLGVHLAIDDFGTGYSSLAYLKLLPVDVLKIDRSFVKDIETDRNDAAICASILALAKSLGLKVVAEGVETAAQRDFLDSHGCDYLQGYFFAKPQPAALCAEQWRQAPALPAPVNP</sequence>
<dbReference type="EMBL" id="QJKI01000019">
    <property type="protein sequence ID" value="PXX77025.1"/>
    <property type="molecule type" value="Genomic_DNA"/>
</dbReference>
<evidence type="ECO:0000259" key="7">
    <source>
        <dbReference type="PROSITE" id="PS50113"/>
    </source>
</evidence>
<dbReference type="InterPro" id="IPR029787">
    <property type="entry name" value="Nucleotide_cyclase"/>
</dbReference>
<dbReference type="SUPFAM" id="SSF141868">
    <property type="entry name" value="EAL domain-like"/>
    <property type="match status" value="1"/>
</dbReference>
<feature type="domain" description="PAS" evidence="6">
    <location>
        <begin position="422"/>
        <end position="466"/>
    </location>
</feature>
<feature type="domain" description="PAS" evidence="6">
    <location>
        <begin position="542"/>
        <end position="588"/>
    </location>
</feature>
<proteinExistence type="predicted"/>
<dbReference type="GO" id="GO:0006355">
    <property type="term" value="P:regulation of DNA-templated transcription"/>
    <property type="evidence" value="ECO:0007669"/>
    <property type="project" value="InterPro"/>
</dbReference>
<dbReference type="GO" id="GO:0007165">
    <property type="term" value="P:signal transduction"/>
    <property type="evidence" value="ECO:0007669"/>
    <property type="project" value="UniProtKB-ARBA"/>
</dbReference>
<dbReference type="CDD" id="cd01949">
    <property type="entry name" value="GGDEF"/>
    <property type="match status" value="1"/>
</dbReference>
<dbReference type="Pfam" id="PF13188">
    <property type="entry name" value="PAS_8"/>
    <property type="match status" value="1"/>
</dbReference>
<dbReference type="InterPro" id="IPR043128">
    <property type="entry name" value="Rev_trsase/Diguanyl_cyclase"/>
</dbReference>
<dbReference type="InterPro" id="IPR013656">
    <property type="entry name" value="PAS_4"/>
</dbReference>
<comment type="catalytic activity">
    <reaction evidence="5">
        <text>3',3'-c-di-GMP + H2O = 5'-phosphoguanylyl(3'-&gt;5')guanosine + H(+)</text>
        <dbReference type="Rhea" id="RHEA:24902"/>
        <dbReference type="ChEBI" id="CHEBI:15377"/>
        <dbReference type="ChEBI" id="CHEBI:15378"/>
        <dbReference type="ChEBI" id="CHEBI:58754"/>
        <dbReference type="ChEBI" id="CHEBI:58805"/>
        <dbReference type="EC" id="3.1.4.52"/>
    </reaction>
    <physiologicalReaction direction="left-to-right" evidence="5">
        <dbReference type="Rhea" id="RHEA:24903"/>
    </physiologicalReaction>
</comment>
<dbReference type="SMART" id="SM00267">
    <property type="entry name" value="GGDEF"/>
    <property type="match status" value="1"/>
</dbReference>
<keyword evidence="4" id="KW-0472">Membrane</keyword>
<evidence type="ECO:0000256" key="2">
    <source>
        <dbReference type="ARBA" id="ARBA00022692"/>
    </source>
</evidence>
<dbReference type="InterPro" id="IPR035965">
    <property type="entry name" value="PAS-like_dom_sf"/>
</dbReference>
<dbReference type="InterPro" id="IPR042240">
    <property type="entry name" value="CHASE_sf"/>
</dbReference>
<evidence type="ECO:0000313" key="12">
    <source>
        <dbReference type="Proteomes" id="UP000247555"/>
    </source>
</evidence>
<feature type="domain" description="CHASE" evidence="8">
    <location>
        <begin position="95"/>
        <end position="176"/>
    </location>
</feature>
<dbReference type="GO" id="GO:0016020">
    <property type="term" value="C:membrane"/>
    <property type="evidence" value="ECO:0007669"/>
    <property type="project" value="UniProtKB-SubCell"/>
</dbReference>
<dbReference type="Pfam" id="PF00990">
    <property type="entry name" value="GGDEF"/>
    <property type="match status" value="1"/>
</dbReference>
<comment type="caution">
    <text evidence="11">The sequence shown here is derived from an EMBL/GenBank/DDBJ whole genome shotgun (WGS) entry which is preliminary data.</text>
</comment>
<evidence type="ECO:0000259" key="10">
    <source>
        <dbReference type="PROSITE" id="PS50887"/>
    </source>
</evidence>
<dbReference type="Pfam" id="PF00563">
    <property type="entry name" value="EAL"/>
    <property type="match status" value="1"/>
</dbReference>
<feature type="domain" description="PAC" evidence="7">
    <location>
        <begin position="615"/>
        <end position="667"/>
    </location>
</feature>
<dbReference type="InterPro" id="IPR006189">
    <property type="entry name" value="CHASE_dom"/>
</dbReference>
<keyword evidence="2" id="KW-0812">Transmembrane</keyword>
<dbReference type="NCBIfam" id="TIGR00229">
    <property type="entry name" value="sensory_box"/>
    <property type="match status" value="3"/>
</dbReference>
<feature type="domain" description="GGDEF" evidence="10">
    <location>
        <begin position="699"/>
        <end position="832"/>
    </location>
</feature>
<evidence type="ECO:0000313" key="11">
    <source>
        <dbReference type="EMBL" id="PXX77025.1"/>
    </source>
</evidence>
<dbReference type="Pfam" id="PF00989">
    <property type="entry name" value="PAS"/>
    <property type="match status" value="1"/>
</dbReference>
<accession>A0A318KME5</accession>
<feature type="domain" description="PAC" evidence="7">
    <location>
        <begin position="493"/>
        <end position="545"/>
    </location>
</feature>
<dbReference type="CDD" id="cd01948">
    <property type="entry name" value="EAL"/>
    <property type="match status" value="1"/>
</dbReference>
<evidence type="ECO:0000256" key="3">
    <source>
        <dbReference type="ARBA" id="ARBA00022989"/>
    </source>
</evidence>
<dbReference type="Pfam" id="PF03924">
    <property type="entry name" value="CHASE"/>
    <property type="match status" value="1"/>
</dbReference>
<evidence type="ECO:0000259" key="8">
    <source>
        <dbReference type="PROSITE" id="PS50839"/>
    </source>
</evidence>
<dbReference type="InterPro" id="IPR000700">
    <property type="entry name" value="PAS-assoc_C"/>
</dbReference>
<dbReference type="AlphaFoldDB" id="A0A318KME5"/>
<dbReference type="CDD" id="cd00130">
    <property type="entry name" value="PAS"/>
    <property type="match status" value="2"/>
</dbReference>
<dbReference type="SMART" id="SM00091">
    <property type="entry name" value="PAS"/>
    <property type="match status" value="3"/>
</dbReference>
<reference evidence="11 12" key="1">
    <citation type="submission" date="2018-05" db="EMBL/GenBank/DDBJ databases">
        <title>Genomic Encyclopedia of Type Strains, Phase IV (KMG-IV): sequencing the most valuable type-strain genomes for metagenomic binning, comparative biology and taxonomic classification.</title>
        <authorList>
            <person name="Goeker M."/>
        </authorList>
    </citation>
    <scope>NUCLEOTIDE SEQUENCE [LARGE SCALE GENOMIC DNA]</scope>
    <source>
        <strain evidence="11 12">DSM 29661</strain>
    </source>
</reference>
<dbReference type="GO" id="GO:0071732">
    <property type="term" value="P:cellular response to nitric oxide"/>
    <property type="evidence" value="ECO:0007669"/>
    <property type="project" value="UniProtKB-ARBA"/>
</dbReference>
<evidence type="ECO:0000256" key="4">
    <source>
        <dbReference type="ARBA" id="ARBA00023136"/>
    </source>
</evidence>
<feature type="domain" description="EAL" evidence="9">
    <location>
        <begin position="841"/>
        <end position="1095"/>
    </location>
</feature>
<dbReference type="NCBIfam" id="TIGR00254">
    <property type="entry name" value="GGDEF"/>
    <property type="match status" value="1"/>
</dbReference>